<feature type="transmembrane region" description="Helical" evidence="1">
    <location>
        <begin position="32"/>
        <end position="52"/>
    </location>
</feature>
<evidence type="ECO:0000313" key="2">
    <source>
        <dbReference type="EMBL" id="SHJ31933.1"/>
    </source>
</evidence>
<dbReference type="AlphaFoldDB" id="A0A1M6IBY0"/>
<keyword evidence="1" id="KW-1133">Transmembrane helix</keyword>
<reference evidence="3" key="1">
    <citation type="submission" date="2016-11" db="EMBL/GenBank/DDBJ databases">
        <authorList>
            <person name="Varghese N."/>
            <person name="Submissions S."/>
        </authorList>
    </citation>
    <scope>NUCLEOTIDE SEQUENCE [LARGE SCALE GENOMIC DNA]</scope>
    <source>
        <strain evidence="3">DSM 22623</strain>
    </source>
</reference>
<proteinExistence type="predicted"/>
<keyword evidence="1" id="KW-0812">Transmembrane</keyword>
<feature type="transmembrane region" description="Helical" evidence="1">
    <location>
        <begin position="64"/>
        <end position="82"/>
    </location>
</feature>
<dbReference type="EMBL" id="FQYP01000007">
    <property type="protein sequence ID" value="SHJ31933.1"/>
    <property type="molecule type" value="Genomic_DNA"/>
</dbReference>
<keyword evidence="3" id="KW-1185">Reference proteome</keyword>
<dbReference type="RefSeq" id="WP_073318313.1">
    <property type="nucleotide sequence ID" value="NZ_FQYP01000007.1"/>
</dbReference>
<protein>
    <submittedName>
        <fullName evidence="2">Uncharacterized protein</fullName>
    </submittedName>
</protein>
<sequence>MAKSKGAGCFTFPAIVLTAIVGSSFVKAFLPISTFYAFLLLLFLISLVYGRLLHKQHQTSPWKYVIYSSLFATFLTGMGYVFKNATTAITTDKKDISEEIYREKIIEDGDSIVLLSQHRTWKNNYGDTFEGDFSVREKDYVVSKRKYANQSSTFKRFSWGDLYQHLAKTDGPKLDLILHRLLEIKTNHKLNQLEFADVVVTFIQDIPYALVFETACEAPEKYEPSIRDILVKCPDCCIGEIPFGVQNPVGFMGNLKGDCDTRTVIIYTILSHFGYDVAILNSDYYRHSILGLNVPTKGVYKLHQGKRYYVWETTNKYFTLGTLPNNFKNINHWYVMLTNTQQHAN</sequence>
<dbReference type="STRING" id="570521.SAMN04488508_107246"/>
<keyword evidence="1" id="KW-0472">Membrane</keyword>
<gene>
    <name evidence="2" type="ORF">SAMN04488508_107246</name>
</gene>
<accession>A0A1M6IBY0</accession>
<evidence type="ECO:0000256" key="1">
    <source>
        <dbReference type="SAM" id="Phobius"/>
    </source>
</evidence>
<organism evidence="2 3">
    <name type="scientific">Aquimarina spongiae</name>
    <dbReference type="NCBI Taxonomy" id="570521"/>
    <lineage>
        <taxon>Bacteria</taxon>
        <taxon>Pseudomonadati</taxon>
        <taxon>Bacteroidota</taxon>
        <taxon>Flavobacteriia</taxon>
        <taxon>Flavobacteriales</taxon>
        <taxon>Flavobacteriaceae</taxon>
        <taxon>Aquimarina</taxon>
    </lineage>
</organism>
<dbReference type="Proteomes" id="UP000184432">
    <property type="component" value="Unassembled WGS sequence"/>
</dbReference>
<name>A0A1M6IBY0_9FLAO</name>
<dbReference type="OrthoDB" id="614471at2"/>
<evidence type="ECO:0000313" key="3">
    <source>
        <dbReference type="Proteomes" id="UP000184432"/>
    </source>
</evidence>